<protein>
    <submittedName>
        <fullName evidence="1">RNA ligase/cyclic nucleotide phosphodiesterase</fullName>
    </submittedName>
</protein>
<evidence type="ECO:0000313" key="1">
    <source>
        <dbReference type="EMBL" id="KAK9234166.1"/>
    </source>
</evidence>
<name>A0ACC3SRC7_LIPKO</name>
<gene>
    <name evidence="1" type="ORF">V1525DRAFT_413917</name>
</gene>
<sequence length="249" mass="28736">MGYEDLDLGGMSPTIEYPCGKYPRWVGQKFDPDGNLLPFPGNTVICHLQSDALLYRALLEMYDELRKQEFSHLYAFLPPTSWHMTVFEGVSDHIRKPGFWPADLPIDAPLRDCIALFRRKLQEFDLGSEQPFRMTVKGFEALEDGIALKVRPVDAAEESRLRQLRDRLSGCLQTRHPGHETYSLHLSITYTLRFLDEQDHEKISTFLDGWCAKLPEVFELGAPEFCIFDDMFAFHQQFCLTTKTPRIAI</sequence>
<proteinExistence type="predicted"/>
<reference evidence="2" key="1">
    <citation type="journal article" date="2024" name="Front. Bioeng. Biotechnol.">
        <title>Genome-scale model development and genomic sequencing of the oleaginous clade Lipomyces.</title>
        <authorList>
            <person name="Czajka J.J."/>
            <person name="Han Y."/>
            <person name="Kim J."/>
            <person name="Mondo S.J."/>
            <person name="Hofstad B.A."/>
            <person name="Robles A."/>
            <person name="Haridas S."/>
            <person name="Riley R."/>
            <person name="LaButti K."/>
            <person name="Pangilinan J."/>
            <person name="Andreopoulos W."/>
            <person name="Lipzen A."/>
            <person name="Yan J."/>
            <person name="Wang M."/>
            <person name="Ng V."/>
            <person name="Grigoriev I.V."/>
            <person name="Spatafora J.W."/>
            <person name="Magnuson J.K."/>
            <person name="Baker S.E."/>
            <person name="Pomraning K.R."/>
        </authorList>
    </citation>
    <scope>NUCLEOTIDE SEQUENCE [LARGE SCALE GENOMIC DNA]</scope>
    <source>
        <strain evidence="2">CBS 7786</strain>
    </source>
</reference>
<keyword evidence="2" id="KW-1185">Reference proteome</keyword>
<dbReference type="Proteomes" id="UP001433508">
    <property type="component" value="Unassembled WGS sequence"/>
</dbReference>
<accession>A0ACC3SRC7</accession>
<comment type="caution">
    <text evidence="1">The sequence shown here is derived from an EMBL/GenBank/DDBJ whole genome shotgun (WGS) entry which is preliminary data.</text>
</comment>
<evidence type="ECO:0000313" key="2">
    <source>
        <dbReference type="Proteomes" id="UP001433508"/>
    </source>
</evidence>
<keyword evidence="1" id="KW-0436">Ligase</keyword>
<organism evidence="1 2">
    <name type="scientific">Lipomyces kononenkoae</name>
    <name type="common">Yeast</name>
    <dbReference type="NCBI Taxonomy" id="34357"/>
    <lineage>
        <taxon>Eukaryota</taxon>
        <taxon>Fungi</taxon>
        <taxon>Dikarya</taxon>
        <taxon>Ascomycota</taxon>
        <taxon>Saccharomycotina</taxon>
        <taxon>Lipomycetes</taxon>
        <taxon>Lipomycetales</taxon>
        <taxon>Lipomycetaceae</taxon>
        <taxon>Lipomyces</taxon>
    </lineage>
</organism>
<dbReference type="EMBL" id="MU971506">
    <property type="protein sequence ID" value="KAK9234166.1"/>
    <property type="molecule type" value="Genomic_DNA"/>
</dbReference>